<dbReference type="AlphaFoldDB" id="A0A4Q7Z0C9"/>
<feature type="transmembrane region" description="Helical" evidence="1">
    <location>
        <begin position="48"/>
        <end position="68"/>
    </location>
</feature>
<evidence type="ECO:0000313" key="3">
    <source>
        <dbReference type="Proteomes" id="UP000292958"/>
    </source>
</evidence>
<keyword evidence="1" id="KW-0472">Membrane</keyword>
<dbReference type="Proteomes" id="UP000292958">
    <property type="component" value="Unassembled WGS sequence"/>
</dbReference>
<accession>A0A4Q7Z0C9</accession>
<organism evidence="2 3">
    <name type="scientific">Edaphobacter modestus</name>
    <dbReference type="NCBI Taxonomy" id="388466"/>
    <lineage>
        <taxon>Bacteria</taxon>
        <taxon>Pseudomonadati</taxon>
        <taxon>Acidobacteriota</taxon>
        <taxon>Terriglobia</taxon>
        <taxon>Terriglobales</taxon>
        <taxon>Acidobacteriaceae</taxon>
        <taxon>Edaphobacter</taxon>
    </lineage>
</organism>
<comment type="caution">
    <text evidence="2">The sequence shown here is derived from an EMBL/GenBank/DDBJ whole genome shotgun (WGS) entry which is preliminary data.</text>
</comment>
<sequence length="137" mass="14592">MKRRLLLGYQILTGLSDASTGVLLIVAPTTTLHMMRLHAPQDSLPYLSYVGVFVLSVGIACLYGGVLLTTRPVLVQKLEAVWLLTAITRGLVAIFVVAKIFSGSLEPGWMTVALTDGAIALLQTIGLARGWLGNVTA</sequence>
<gene>
    <name evidence="2" type="ORF">BDD14_5361</name>
</gene>
<keyword evidence="1" id="KW-0812">Transmembrane</keyword>
<name>A0A4Q7Z0C9_9BACT</name>
<evidence type="ECO:0000256" key="1">
    <source>
        <dbReference type="SAM" id="Phobius"/>
    </source>
</evidence>
<protein>
    <submittedName>
        <fullName evidence="2">Uncharacterized protein</fullName>
    </submittedName>
</protein>
<evidence type="ECO:0000313" key="2">
    <source>
        <dbReference type="EMBL" id="RZU43667.1"/>
    </source>
</evidence>
<dbReference type="EMBL" id="SHKW01000001">
    <property type="protein sequence ID" value="RZU43667.1"/>
    <property type="molecule type" value="Genomic_DNA"/>
</dbReference>
<dbReference type="OrthoDB" id="121369at2"/>
<feature type="transmembrane region" description="Helical" evidence="1">
    <location>
        <begin position="80"/>
        <end position="102"/>
    </location>
</feature>
<reference evidence="2 3" key="1">
    <citation type="submission" date="2019-02" db="EMBL/GenBank/DDBJ databases">
        <title>Genomic Encyclopedia of Archaeal and Bacterial Type Strains, Phase II (KMG-II): from individual species to whole genera.</title>
        <authorList>
            <person name="Goeker M."/>
        </authorList>
    </citation>
    <scope>NUCLEOTIDE SEQUENCE [LARGE SCALE GENOMIC DNA]</scope>
    <source>
        <strain evidence="2 3">DSM 18101</strain>
    </source>
</reference>
<keyword evidence="1" id="KW-1133">Transmembrane helix</keyword>
<dbReference type="RefSeq" id="WP_130422398.1">
    <property type="nucleotide sequence ID" value="NZ_SHKW01000001.1"/>
</dbReference>
<proteinExistence type="predicted"/>
<keyword evidence="3" id="KW-1185">Reference proteome</keyword>